<feature type="compositionally biased region" description="Basic and acidic residues" evidence="1">
    <location>
        <begin position="63"/>
        <end position="72"/>
    </location>
</feature>
<feature type="compositionally biased region" description="Low complexity" evidence="1">
    <location>
        <begin position="89"/>
        <end position="99"/>
    </location>
</feature>
<feature type="region of interest" description="Disordered" evidence="1">
    <location>
        <begin position="89"/>
        <end position="121"/>
    </location>
</feature>
<gene>
    <name evidence="2" type="ORF">CBR_g16952</name>
</gene>
<organism evidence="2 3">
    <name type="scientific">Chara braunii</name>
    <name type="common">Braun's stonewort</name>
    <dbReference type="NCBI Taxonomy" id="69332"/>
    <lineage>
        <taxon>Eukaryota</taxon>
        <taxon>Viridiplantae</taxon>
        <taxon>Streptophyta</taxon>
        <taxon>Charophyceae</taxon>
        <taxon>Charales</taxon>
        <taxon>Characeae</taxon>
        <taxon>Chara</taxon>
    </lineage>
</organism>
<dbReference type="Gramene" id="GBG73609">
    <property type="protein sequence ID" value="GBG73609"/>
    <property type="gene ID" value="CBR_g16952"/>
</dbReference>
<accession>A0A388KU96</accession>
<dbReference type="AlphaFoldDB" id="A0A388KU96"/>
<name>A0A388KU96_CHABU</name>
<evidence type="ECO:0000313" key="3">
    <source>
        <dbReference type="Proteomes" id="UP000265515"/>
    </source>
</evidence>
<feature type="compositionally biased region" description="Acidic residues" evidence="1">
    <location>
        <begin position="102"/>
        <end position="111"/>
    </location>
</feature>
<reference evidence="2 3" key="1">
    <citation type="journal article" date="2018" name="Cell">
        <title>The Chara Genome: Secondary Complexity and Implications for Plant Terrestrialization.</title>
        <authorList>
            <person name="Nishiyama T."/>
            <person name="Sakayama H."/>
            <person name="Vries J.D."/>
            <person name="Buschmann H."/>
            <person name="Saint-Marcoux D."/>
            <person name="Ullrich K.K."/>
            <person name="Haas F.B."/>
            <person name="Vanderstraeten L."/>
            <person name="Becker D."/>
            <person name="Lang D."/>
            <person name="Vosolsobe S."/>
            <person name="Rombauts S."/>
            <person name="Wilhelmsson P.K.I."/>
            <person name="Janitza P."/>
            <person name="Kern R."/>
            <person name="Heyl A."/>
            <person name="Rumpler F."/>
            <person name="Villalobos L.I.A.C."/>
            <person name="Clay J.M."/>
            <person name="Skokan R."/>
            <person name="Toyoda A."/>
            <person name="Suzuki Y."/>
            <person name="Kagoshima H."/>
            <person name="Schijlen E."/>
            <person name="Tajeshwar N."/>
            <person name="Catarino B."/>
            <person name="Hetherington A.J."/>
            <person name="Saltykova A."/>
            <person name="Bonnot C."/>
            <person name="Breuninger H."/>
            <person name="Symeonidi A."/>
            <person name="Radhakrishnan G.V."/>
            <person name="Van Nieuwerburgh F."/>
            <person name="Deforce D."/>
            <person name="Chang C."/>
            <person name="Karol K.G."/>
            <person name="Hedrich R."/>
            <person name="Ulvskov P."/>
            <person name="Glockner G."/>
            <person name="Delwiche C.F."/>
            <person name="Petrasek J."/>
            <person name="Van de Peer Y."/>
            <person name="Friml J."/>
            <person name="Beilby M."/>
            <person name="Dolan L."/>
            <person name="Kohara Y."/>
            <person name="Sugano S."/>
            <person name="Fujiyama A."/>
            <person name="Delaux P.-M."/>
            <person name="Quint M."/>
            <person name="TheiBen G."/>
            <person name="Hagemann M."/>
            <person name="Harholt J."/>
            <person name="Dunand C."/>
            <person name="Zachgo S."/>
            <person name="Langdale J."/>
            <person name="Maumus F."/>
            <person name="Straeten D.V.D."/>
            <person name="Gould S.B."/>
            <person name="Rensing S.A."/>
        </authorList>
    </citation>
    <scope>NUCLEOTIDE SEQUENCE [LARGE SCALE GENOMIC DNA]</scope>
    <source>
        <strain evidence="2 3">S276</strain>
    </source>
</reference>
<comment type="caution">
    <text evidence="2">The sequence shown here is derived from an EMBL/GenBank/DDBJ whole genome shotgun (WGS) entry which is preliminary data.</text>
</comment>
<protein>
    <submittedName>
        <fullName evidence="2">Uncharacterized protein</fullName>
    </submittedName>
</protein>
<proteinExistence type="predicted"/>
<sequence>MDEESDEETEDDAWVRQVHSWLIATPGHIQGEGSCDVNERQQSGGGAGARVRDDGEYDEDERECGSGEQREHIRGAVDHMEWEKVAVSGGVGSDSVGGSEMKDEELEDEGGDVGVSAGLNFQEEGKTHSAIVVDASCA</sequence>
<evidence type="ECO:0000256" key="1">
    <source>
        <dbReference type="SAM" id="MobiDB-lite"/>
    </source>
</evidence>
<evidence type="ECO:0000313" key="2">
    <source>
        <dbReference type="EMBL" id="GBG73609.1"/>
    </source>
</evidence>
<feature type="region of interest" description="Disordered" evidence="1">
    <location>
        <begin position="27"/>
        <end position="72"/>
    </location>
</feature>
<keyword evidence="3" id="KW-1185">Reference proteome</keyword>
<dbReference type="Proteomes" id="UP000265515">
    <property type="component" value="Unassembled WGS sequence"/>
</dbReference>
<dbReference type="EMBL" id="BFEA01000186">
    <property type="protein sequence ID" value="GBG73609.1"/>
    <property type="molecule type" value="Genomic_DNA"/>
</dbReference>